<reference evidence="3" key="1">
    <citation type="journal article" date="2019" name="Int. J. Syst. Evol. Microbiol.">
        <title>The Global Catalogue of Microorganisms (GCM) 10K type strain sequencing project: providing services to taxonomists for standard genome sequencing and annotation.</title>
        <authorList>
            <consortium name="The Broad Institute Genomics Platform"/>
            <consortium name="The Broad Institute Genome Sequencing Center for Infectious Disease"/>
            <person name="Wu L."/>
            <person name="Ma J."/>
        </authorList>
    </citation>
    <scope>NUCLEOTIDE SEQUENCE [LARGE SCALE GENOMIC DNA]</scope>
    <source>
        <strain evidence="3">CGMCC 1.7693</strain>
    </source>
</reference>
<sequence length="287" mass="32467">MKQNNKKGWQKVVGIIVLLIGAGLFCLQLGYLYVQSNYQMAYIDHRLFYFINIACMICLLLAILLLLSTTKKFNLISTGITVLFIAAQLIMLSGSNQLVKSVTMLSPDKKHVLAIKEDLQTNEVVYYRPYFGIFARAQERLPASVAGELKVEWLANDIAAVTYQTIGKSNRQFIATYGDRGGRTSYYQVGAQIHGTWQGENVELISDPEGITITTDGETEHFNWENTQQFGTLAIILEKDNEAAWTISLDENFEVTSDMTQYTDENITLYRATMDDNEPVKLQRQSE</sequence>
<keyword evidence="1" id="KW-0812">Transmembrane</keyword>
<protein>
    <submittedName>
        <fullName evidence="2">Uncharacterized protein</fullName>
    </submittedName>
</protein>
<keyword evidence="1" id="KW-0472">Membrane</keyword>
<dbReference type="Proteomes" id="UP000641206">
    <property type="component" value="Unassembled WGS sequence"/>
</dbReference>
<keyword evidence="1" id="KW-1133">Transmembrane helix</keyword>
<name>A0ABQ2NW31_9BACI</name>
<evidence type="ECO:0000256" key="1">
    <source>
        <dbReference type="SAM" id="Phobius"/>
    </source>
</evidence>
<proteinExistence type="predicted"/>
<feature type="transmembrane region" description="Helical" evidence="1">
    <location>
        <begin position="46"/>
        <end position="67"/>
    </location>
</feature>
<evidence type="ECO:0000313" key="3">
    <source>
        <dbReference type="Proteomes" id="UP000641206"/>
    </source>
</evidence>
<accession>A0ABQ2NW31</accession>
<evidence type="ECO:0000313" key="2">
    <source>
        <dbReference type="EMBL" id="GGP12022.1"/>
    </source>
</evidence>
<organism evidence="2 3">
    <name type="scientific">Oceanobacillus neutriphilus</name>
    <dbReference type="NCBI Taxonomy" id="531815"/>
    <lineage>
        <taxon>Bacteria</taxon>
        <taxon>Bacillati</taxon>
        <taxon>Bacillota</taxon>
        <taxon>Bacilli</taxon>
        <taxon>Bacillales</taxon>
        <taxon>Bacillaceae</taxon>
        <taxon>Oceanobacillus</taxon>
    </lineage>
</organism>
<feature type="transmembrane region" description="Helical" evidence="1">
    <location>
        <begin position="74"/>
        <end position="94"/>
    </location>
</feature>
<keyword evidence="3" id="KW-1185">Reference proteome</keyword>
<gene>
    <name evidence="2" type="ORF">GCM10011346_26360</name>
</gene>
<dbReference type="EMBL" id="BMLW01000007">
    <property type="protein sequence ID" value="GGP12022.1"/>
    <property type="molecule type" value="Genomic_DNA"/>
</dbReference>
<comment type="caution">
    <text evidence="2">The sequence shown here is derived from an EMBL/GenBank/DDBJ whole genome shotgun (WGS) entry which is preliminary data.</text>
</comment>
<dbReference type="RefSeq" id="WP_188734830.1">
    <property type="nucleotide sequence ID" value="NZ_BMLW01000007.1"/>
</dbReference>
<feature type="transmembrane region" description="Helical" evidence="1">
    <location>
        <begin position="12"/>
        <end position="34"/>
    </location>
</feature>